<organism evidence="3 4">
    <name type="scientific">Rhododendron griersonianum</name>
    <dbReference type="NCBI Taxonomy" id="479676"/>
    <lineage>
        <taxon>Eukaryota</taxon>
        <taxon>Viridiplantae</taxon>
        <taxon>Streptophyta</taxon>
        <taxon>Embryophyta</taxon>
        <taxon>Tracheophyta</taxon>
        <taxon>Spermatophyta</taxon>
        <taxon>Magnoliopsida</taxon>
        <taxon>eudicotyledons</taxon>
        <taxon>Gunneridae</taxon>
        <taxon>Pentapetalae</taxon>
        <taxon>asterids</taxon>
        <taxon>Ericales</taxon>
        <taxon>Ericaceae</taxon>
        <taxon>Ericoideae</taxon>
        <taxon>Rhodoreae</taxon>
        <taxon>Rhododendron</taxon>
    </lineage>
</organism>
<evidence type="ECO:0000313" key="4">
    <source>
        <dbReference type="Proteomes" id="UP000823749"/>
    </source>
</evidence>
<comment type="caution">
    <text evidence="3">The sequence shown here is derived from an EMBL/GenBank/DDBJ whole genome shotgun (WGS) entry which is preliminary data.</text>
</comment>
<dbReference type="InterPro" id="IPR054695">
    <property type="entry name" value="Pierisin-like_dom"/>
</dbReference>
<sequence>MTMMTFVAKCFVGILLPTRWSFGMDSEQDTRRTFLPELLFDGETRQIWRYTTCFHGTPHVFISTTISKNKKLEPSPNGTVKSVYRYEIYAPGYINVSETLGRDCIVYPEQEEVAFVNGIIPRYIQSVQEFKVTTTDERLETWERANNSLMLNKKFNRHLDRERSRFGN</sequence>
<keyword evidence="4" id="KW-1185">Reference proteome</keyword>
<dbReference type="Proteomes" id="UP000823749">
    <property type="component" value="Chromosome 12"/>
</dbReference>
<feature type="signal peptide" evidence="1">
    <location>
        <begin position="1"/>
        <end position="23"/>
    </location>
</feature>
<dbReference type="SUPFAM" id="SSF56399">
    <property type="entry name" value="ADP-ribosylation"/>
    <property type="match status" value="1"/>
</dbReference>
<name>A0AAV6HZB6_9ERIC</name>
<proteinExistence type="predicted"/>
<dbReference type="Gene3D" id="3.90.210.10">
    <property type="entry name" value="Heat-Labile Enterotoxin, subunit A"/>
    <property type="match status" value="1"/>
</dbReference>
<dbReference type="Pfam" id="PF22596">
    <property type="entry name" value="Scabin-like"/>
    <property type="match status" value="1"/>
</dbReference>
<gene>
    <name evidence="3" type="ORF">RHGRI_033870</name>
</gene>
<evidence type="ECO:0000259" key="2">
    <source>
        <dbReference type="Pfam" id="PF22596"/>
    </source>
</evidence>
<dbReference type="EMBL" id="JACTNZ010000012">
    <property type="protein sequence ID" value="KAG5521452.1"/>
    <property type="molecule type" value="Genomic_DNA"/>
</dbReference>
<accession>A0AAV6HZB6</accession>
<evidence type="ECO:0000256" key="1">
    <source>
        <dbReference type="SAM" id="SignalP"/>
    </source>
</evidence>
<dbReference type="AlphaFoldDB" id="A0AAV6HZB6"/>
<feature type="domain" description="Pierisin-like" evidence="2">
    <location>
        <begin position="55"/>
        <end position="137"/>
    </location>
</feature>
<keyword evidence="1" id="KW-0732">Signal</keyword>
<evidence type="ECO:0000313" key="3">
    <source>
        <dbReference type="EMBL" id="KAG5521452.1"/>
    </source>
</evidence>
<feature type="chain" id="PRO_5043719831" description="Pierisin-like domain-containing protein" evidence="1">
    <location>
        <begin position="24"/>
        <end position="168"/>
    </location>
</feature>
<reference evidence="3" key="1">
    <citation type="submission" date="2020-08" db="EMBL/GenBank/DDBJ databases">
        <title>Plant Genome Project.</title>
        <authorList>
            <person name="Zhang R.-G."/>
        </authorList>
    </citation>
    <scope>NUCLEOTIDE SEQUENCE</scope>
    <source>
        <strain evidence="3">WSP0</strain>
        <tissue evidence="3">Leaf</tissue>
    </source>
</reference>
<protein>
    <recommendedName>
        <fullName evidence="2">Pierisin-like domain-containing protein</fullName>
    </recommendedName>
</protein>